<evidence type="ECO:0000313" key="4">
    <source>
        <dbReference type="EMBL" id="TMW60503.1"/>
    </source>
</evidence>
<reference evidence="4" key="1">
    <citation type="submission" date="2019-03" db="EMBL/GenBank/DDBJ databases">
        <title>Long read genome sequence of the mycoparasitic Pythium oligandrum ATCC 38472 isolated from sugarbeet rhizosphere.</title>
        <authorList>
            <person name="Gaulin E."/>
        </authorList>
    </citation>
    <scope>NUCLEOTIDE SEQUENCE</scope>
    <source>
        <strain evidence="4">ATCC 38472_TT</strain>
    </source>
</reference>
<feature type="transmembrane region" description="Helical" evidence="1">
    <location>
        <begin position="213"/>
        <end position="237"/>
    </location>
</feature>
<feature type="transmembrane region" description="Helical" evidence="1">
    <location>
        <begin position="287"/>
        <end position="308"/>
    </location>
</feature>
<feature type="transmembrane region" description="Helical" evidence="1">
    <location>
        <begin position="257"/>
        <end position="275"/>
    </location>
</feature>
<dbReference type="InterPro" id="IPR047831">
    <property type="entry name" value="GPR180/TMEM145"/>
</dbReference>
<dbReference type="Proteomes" id="UP000794436">
    <property type="component" value="Unassembled WGS sequence"/>
</dbReference>
<organism evidence="4 5">
    <name type="scientific">Pythium oligandrum</name>
    <name type="common">Mycoparasitic fungus</name>
    <dbReference type="NCBI Taxonomy" id="41045"/>
    <lineage>
        <taxon>Eukaryota</taxon>
        <taxon>Sar</taxon>
        <taxon>Stramenopiles</taxon>
        <taxon>Oomycota</taxon>
        <taxon>Peronosporomycetes</taxon>
        <taxon>Pythiales</taxon>
        <taxon>Pythiaceae</taxon>
        <taxon>Pythium</taxon>
    </lineage>
</organism>
<dbReference type="Pfam" id="PF10192">
    <property type="entry name" value="GPR180-TMEM145_TM"/>
    <property type="match status" value="1"/>
</dbReference>
<keyword evidence="1" id="KW-0812">Transmembrane</keyword>
<evidence type="ECO:0000313" key="5">
    <source>
        <dbReference type="Proteomes" id="UP000794436"/>
    </source>
</evidence>
<dbReference type="GO" id="GO:0019236">
    <property type="term" value="P:response to pheromone"/>
    <property type="evidence" value="ECO:0007669"/>
    <property type="project" value="InterPro"/>
</dbReference>
<keyword evidence="1" id="KW-1133">Transmembrane helix</keyword>
<feature type="transmembrane region" description="Helical" evidence="1">
    <location>
        <begin position="356"/>
        <end position="377"/>
    </location>
</feature>
<accession>A0A8K1CDA5</accession>
<name>A0A8K1CDA5_PYTOL</name>
<sequence length="444" mass="50449">MLHRLLLALLSVLAHAHAAVYSGFTIGRQFEYIGKFCFTYQPTLRHLAGRITGEIQTDLSDLRVALYDDEALFWNYIMTDPSCDCECKLSSTHTKAVFNVSATTDFSIPFEFEMKIHEHLRPRFWYVALARCVPGGDDYHPSFTQITEASFRKYYFSAWYEIHMTQFDGSELAVQEQGLPLIYGLLTLFSGFASVLQTLSARRLHQSESFHPIVKLLTLDVICFTVANGLLFGHFYLYQFNGFGVPLFEYSANILQVFVRVGTILLAMLVAKGWTINSVRLQGQEQLSCLILSVLSLYLSMSMWYLVWLDPASTLYIYDSWPGVGICALHLGVLVWFVSMLLDTRAYEEASNKRRFFLHIGALFAIYIIALPIVVLIASILSPWVREKIVAGVSGAIDLLIYSALIFVLWPTRAPQYFERLYSISSSAEKATLRDQSKLPTEEL</sequence>
<dbReference type="EMBL" id="SPLM01000108">
    <property type="protein sequence ID" value="TMW60503.1"/>
    <property type="molecule type" value="Genomic_DNA"/>
</dbReference>
<comment type="caution">
    <text evidence="4">The sequence shown here is derived from an EMBL/GenBank/DDBJ whole genome shotgun (WGS) entry which is preliminary data.</text>
</comment>
<dbReference type="OrthoDB" id="45670at2759"/>
<proteinExistence type="predicted"/>
<keyword evidence="1" id="KW-0472">Membrane</keyword>
<dbReference type="PANTHER" id="PTHR23252">
    <property type="entry name" value="INTIMAL THICKNESS RECEPTOR-RELATED"/>
    <property type="match status" value="1"/>
</dbReference>
<evidence type="ECO:0000256" key="1">
    <source>
        <dbReference type="SAM" id="Phobius"/>
    </source>
</evidence>
<feature type="chain" id="PRO_5035478220" description="GPR180/TMEM145 transmembrane domain-containing protein" evidence="2">
    <location>
        <begin position="19"/>
        <end position="444"/>
    </location>
</feature>
<dbReference type="GO" id="GO:0007186">
    <property type="term" value="P:G protein-coupled receptor signaling pathway"/>
    <property type="evidence" value="ECO:0007669"/>
    <property type="project" value="InterPro"/>
</dbReference>
<evidence type="ECO:0000256" key="2">
    <source>
        <dbReference type="SAM" id="SignalP"/>
    </source>
</evidence>
<protein>
    <recommendedName>
        <fullName evidence="3">GPR180/TMEM145 transmembrane domain-containing protein</fullName>
    </recommendedName>
</protein>
<feature type="transmembrane region" description="Helical" evidence="1">
    <location>
        <begin position="181"/>
        <end position="201"/>
    </location>
</feature>
<keyword evidence="2" id="KW-0732">Signal</keyword>
<dbReference type="PANTHER" id="PTHR23252:SF24">
    <property type="entry name" value="TRANSMEMBRANE PROTEIN 145"/>
    <property type="match status" value="1"/>
</dbReference>
<dbReference type="AlphaFoldDB" id="A0A8K1CDA5"/>
<gene>
    <name evidence="4" type="ORF">Poli38472_000545</name>
</gene>
<feature type="transmembrane region" description="Helical" evidence="1">
    <location>
        <begin position="320"/>
        <end position="344"/>
    </location>
</feature>
<feature type="signal peptide" evidence="2">
    <location>
        <begin position="1"/>
        <end position="18"/>
    </location>
</feature>
<dbReference type="InterPro" id="IPR019336">
    <property type="entry name" value="GPR180/TMEM145_TM"/>
</dbReference>
<keyword evidence="5" id="KW-1185">Reference proteome</keyword>
<evidence type="ECO:0000259" key="3">
    <source>
        <dbReference type="Pfam" id="PF10192"/>
    </source>
</evidence>
<feature type="transmembrane region" description="Helical" evidence="1">
    <location>
        <begin position="389"/>
        <end position="410"/>
    </location>
</feature>
<feature type="domain" description="GPR180/TMEM145 transmembrane" evidence="3">
    <location>
        <begin position="195"/>
        <end position="403"/>
    </location>
</feature>